<feature type="domain" description="GRAM" evidence="3">
    <location>
        <begin position="92"/>
        <end position="170"/>
    </location>
</feature>
<dbReference type="Gene3D" id="2.30.29.30">
    <property type="entry name" value="Pleckstrin-homology domain (PH domain)/Phosphotyrosine-binding domain (PTB)"/>
    <property type="match status" value="2"/>
</dbReference>
<name>A0A8S9H367_BRACR</name>
<evidence type="ECO:0000256" key="1">
    <source>
        <dbReference type="ARBA" id="ARBA00009414"/>
    </source>
</evidence>
<proteinExistence type="inferred from homology"/>
<dbReference type="Proteomes" id="UP000712281">
    <property type="component" value="Unassembled WGS sequence"/>
</dbReference>
<dbReference type="InterPro" id="IPR011993">
    <property type="entry name" value="PH-like_dom_sf"/>
</dbReference>
<feature type="domain" description="GRAM" evidence="3">
    <location>
        <begin position="265"/>
        <end position="348"/>
    </location>
</feature>
<evidence type="ECO:0000256" key="2">
    <source>
        <dbReference type="SAM" id="MobiDB-lite"/>
    </source>
</evidence>
<dbReference type="EMBL" id="QGKW02001988">
    <property type="protein sequence ID" value="KAF2551516.1"/>
    <property type="molecule type" value="Genomic_DNA"/>
</dbReference>
<dbReference type="InterPro" id="IPR004182">
    <property type="entry name" value="GRAM"/>
</dbReference>
<feature type="region of interest" description="Disordered" evidence="2">
    <location>
        <begin position="34"/>
        <end position="68"/>
    </location>
</feature>
<dbReference type="PANTHER" id="PTHR31969">
    <property type="entry name" value="GEM-LIKE PROTEIN 2"/>
    <property type="match status" value="1"/>
</dbReference>
<dbReference type="InterPro" id="IPR037848">
    <property type="entry name" value="GEM-like"/>
</dbReference>
<accession>A0A8S9H367</accession>
<feature type="compositionally biased region" description="Polar residues" evidence="2">
    <location>
        <begin position="50"/>
        <end position="61"/>
    </location>
</feature>
<reference evidence="4" key="1">
    <citation type="submission" date="2019-12" db="EMBL/GenBank/DDBJ databases">
        <title>Genome sequencing and annotation of Brassica cretica.</title>
        <authorList>
            <person name="Studholme D.J."/>
            <person name="Sarris P.F."/>
        </authorList>
    </citation>
    <scope>NUCLEOTIDE SEQUENCE</scope>
    <source>
        <strain evidence="4">PFS-001/15</strain>
        <tissue evidence="4">Leaf</tissue>
    </source>
</reference>
<organism evidence="4 5">
    <name type="scientific">Brassica cretica</name>
    <name type="common">Mustard</name>
    <dbReference type="NCBI Taxonomy" id="69181"/>
    <lineage>
        <taxon>Eukaryota</taxon>
        <taxon>Viridiplantae</taxon>
        <taxon>Streptophyta</taxon>
        <taxon>Embryophyta</taxon>
        <taxon>Tracheophyta</taxon>
        <taxon>Spermatophyta</taxon>
        <taxon>Magnoliopsida</taxon>
        <taxon>eudicotyledons</taxon>
        <taxon>Gunneridae</taxon>
        <taxon>Pentapetalae</taxon>
        <taxon>rosids</taxon>
        <taxon>malvids</taxon>
        <taxon>Brassicales</taxon>
        <taxon>Brassicaceae</taxon>
        <taxon>Brassiceae</taxon>
        <taxon>Brassica</taxon>
    </lineage>
</organism>
<evidence type="ECO:0000259" key="3">
    <source>
        <dbReference type="SMART" id="SM00568"/>
    </source>
</evidence>
<comment type="similarity">
    <text evidence="1">Belongs to the GEM family.</text>
</comment>
<feature type="compositionally biased region" description="Polar residues" evidence="2">
    <location>
        <begin position="223"/>
        <end position="234"/>
    </location>
</feature>
<protein>
    <recommendedName>
        <fullName evidence="3">GRAM domain-containing protein</fullName>
    </recommendedName>
</protein>
<sequence length="399" mass="44702">MTMSRVHQQVSAFPAVNTTLAGYLPDPASINKLQIPSPSKKSEQSKKNSILRTNSFTNGARDQSKLGPKLTETVKRKLSLGAKIIQMGGLEKIYKRLFKVYDEEKLFKAYQCYLSTTACPIAGLLFISSKKIAFCSERSIKVASPQGDPTRVHYKVSIPLCKMKSLLKTQSSKMTMSRVHQQVSAFPAVNTTLAGYLPDPASINKLQIPSPSKKSEQSKKNSILRTNSFTNGARDQSKLGPKLTETVKRKLSLGAKIIQMGGLEKIYKRLFKVYDEEKLFKAYQCYLSTTACPIAGLLFISSKKIAFCSERSIKVASPQGDPTRVHYKVSIPLCKMKPGFNPFIYKKKKMKGVNQSMNIKKQSQKYLEVVTVDGFDFWFMGFLSYQKAFNCLEQALNNN</sequence>
<dbReference type="Pfam" id="PF02893">
    <property type="entry name" value="GRAM"/>
    <property type="match status" value="2"/>
</dbReference>
<gene>
    <name evidence="4" type="ORF">F2Q68_00036840</name>
</gene>
<comment type="caution">
    <text evidence="4">The sequence shown here is derived from an EMBL/GenBank/DDBJ whole genome shotgun (WGS) entry which is preliminary data.</text>
</comment>
<evidence type="ECO:0000313" key="5">
    <source>
        <dbReference type="Proteomes" id="UP000712281"/>
    </source>
</evidence>
<dbReference type="AlphaFoldDB" id="A0A8S9H367"/>
<evidence type="ECO:0000313" key="4">
    <source>
        <dbReference type="EMBL" id="KAF2551516.1"/>
    </source>
</evidence>
<feature type="region of interest" description="Disordered" evidence="2">
    <location>
        <begin position="207"/>
        <end position="241"/>
    </location>
</feature>
<dbReference type="SMART" id="SM00568">
    <property type="entry name" value="GRAM"/>
    <property type="match status" value="2"/>
</dbReference>